<dbReference type="GO" id="GO:0052717">
    <property type="term" value="F:tRNA-specific adenosine-34 deaminase activity"/>
    <property type="evidence" value="ECO:0007669"/>
    <property type="project" value="TreeGrafter"/>
</dbReference>
<keyword evidence="4" id="KW-1185">Reference proteome</keyword>
<accession>A0A448X7A2</accession>
<reference evidence="3" key="1">
    <citation type="submission" date="2018-11" db="EMBL/GenBank/DDBJ databases">
        <authorList>
            <consortium name="Pathogen Informatics"/>
        </authorList>
    </citation>
    <scope>NUCLEOTIDE SEQUENCE</scope>
</reference>
<dbReference type="GO" id="GO:0008033">
    <property type="term" value="P:tRNA processing"/>
    <property type="evidence" value="ECO:0007669"/>
    <property type="project" value="UniProtKB-KW"/>
</dbReference>
<keyword evidence="1" id="KW-0819">tRNA processing</keyword>
<dbReference type="PANTHER" id="PTHR11079">
    <property type="entry name" value="CYTOSINE DEAMINASE FAMILY MEMBER"/>
    <property type="match status" value="1"/>
</dbReference>
<dbReference type="SUPFAM" id="SSF53927">
    <property type="entry name" value="Cytidine deaminase-like"/>
    <property type="match status" value="1"/>
</dbReference>
<name>A0A448X7A2_9PLAT</name>
<evidence type="ECO:0000256" key="2">
    <source>
        <dbReference type="ARBA" id="ARBA00038160"/>
    </source>
</evidence>
<dbReference type="AlphaFoldDB" id="A0A448X7A2"/>
<proteinExistence type="inferred from homology"/>
<evidence type="ECO:0000256" key="1">
    <source>
        <dbReference type="ARBA" id="ARBA00022694"/>
    </source>
</evidence>
<protein>
    <submittedName>
        <fullName evidence="3">Uncharacterized protein</fullName>
    </submittedName>
</protein>
<dbReference type="Gene3D" id="3.40.140.10">
    <property type="entry name" value="Cytidine Deaminase, domain 2"/>
    <property type="match status" value="1"/>
</dbReference>
<evidence type="ECO:0000313" key="4">
    <source>
        <dbReference type="Proteomes" id="UP000784294"/>
    </source>
</evidence>
<dbReference type="GO" id="GO:0005737">
    <property type="term" value="C:cytoplasm"/>
    <property type="evidence" value="ECO:0007669"/>
    <property type="project" value="TreeGrafter"/>
</dbReference>
<evidence type="ECO:0000313" key="3">
    <source>
        <dbReference type="EMBL" id="VEL29847.1"/>
    </source>
</evidence>
<dbReference type="PANTHER" id="PTHR11079:SF156">
    <property type="entry name" value="INACTIVE TRNA-SPECIFIC ADENOSINE DEAMINASE-LIKE PROTEIN 3-RELATED"/>
    <property type="match status" value="1"/>
</dbReference>
<comment type="similarity">
    <text evidence="2">Belongs to the cytidine and deoxycytidylate deaminase family. ADAT3 subfamily.</text>
</comment>
<comment type="caution">
    <text evidence="3">The sequence shown here is derived from an EMBL/GenBank/DDBJ whole genome shotgun (WGS) entry which is preliminary data.</text>
</comment>
<organism evidence="3 4">
    <name type="scientific">Protopolystoma xenopodis</name>
    <dbReference type="NCBI Taxonomy" id="117903"/>
    <lineage>
        <taxon>Eukaryota</taxon>
        <taxon>Metazoa</taxon>
        <taxon>Spiralia</taxon>
        <taxon>Lophotrochozoa</taxon>
        <taxon>Platyhelminthes</taxon>
        <taxon>Monogenea</taxon>
        <taxon>Polyopisthocotylea</taxon>
        <taxon>Polystomatidea</taxon>
        <taxon>Polystomatidae</taxon>
        <taxon>Protopolystoma</taxon>
    </lineage>
</organism>
<dbReference type="OrthoDB" id="3180714at2759"/>
<sequence>MYWLSEALNLARSSLLQSECTNYPCSCLSDSSAPCSLLIVDHRPITNADNPSPLGHKNGLLLAACVTRPPSAIGSSDTKLDFYEGSSVNISQIEPRGSRLDHASFLSIDVVASLHRNSASNQDYLCTGLDAYASSEPCVMCGMALLHSRIGRVFICAGGTHTWGAFSSPLRLHMNKKLNHRFNVFVLSHSDQKASCGA</sequence>
<dbReference type="InterPro" id="IPR016193">
    <property type="entry name" value="Cytidine_deaminase-like"/>
</dbReference>
<dbReference type="Proteomes" id="UP000784294">
    <property type="component" value="Unassembled WGS sequence"/>
</dbReference>
<gene>
    <name evidence="3" type="ORF">PXEA_LOCUS23287</name>
</gene>
<dbReference type="EMBL" id="CAAALY010106765">
    <property type="protein sequence ID" value="VEL29847.1"/>
    <property type="molecule type" value="Genomic_DNA"/>
</dbReference>
<dbReference type="GO" id="GO:0005634">
    <property type="term" value="C:nucleus"/>
    <property type="evidence" value="ECO:0007669"/>
    <property type="project" value="TreeGrafter"/>
</dbReference>